<organism evidence="2 3">
    <name type="scientific">Corchorus olitorius</name>
    <dbReference type="NCBI Taxonomy" id="93759"/>
    <lineage>
        <taxon>Eukaryota</taxon>
        <taxon>Viridiplantae</taxon>
        <taxon>Streptophyta</taxon>
        <taxon>Embryophyta</taxon>
        <taxon>Tracheophyta</taxon>
        <taxon>Spermatophyta</taxon>
        <taxon>Magnoliopsida</taxon>
        <taxon>eudicotyledons</taxon>
        <taxon>Gunneridae</taxon>
        <taxon>Pentapetalae</taxon>
        <taxon>rosids</taxon>
        <taxon>malvids</taxon>
        <taxon>Malvales</taxon>
        <taxon>Malvaceae</taxon>
        <taxon>Grewioideae</taxon>
        <taxon>Apeibeae</taxon>
        <taxon>Corchorus</taxon>
    </lineage>
</organism>
<reference evidence="3" key="1">
    <citation type="submission" date="2013-09" db="EMBL/GenBank/DDBJ databases">
        <title>Corchorus olitorius genome sequencing.</title>
        <authorList>
            <person name="Alam M."/>
            <person name="Haque M.S."/>
            <person name="Islam M.S."/>
            <person name="Emdad E.M."/>
            <person name="Islam M.M."/>
            <person name="Ahmed B."/>
            <person name="Halim A."/>
            <person name="Hossen Q.M.M."/>
            <person name="Hossain M.Z."/>
            <person name="Ahmed R."/>
            <person name="Khan M.M."/>
            <person name="Islam R."/>
            <person name="Rashid M.M."/>
            <person name="Khan S.A."/>
            <person name="Rahman M.S."/>
            <person name="Alam M."/>
            <person name="Yahiya A.S."/>
            <person name="Khan M.S."/>
            <person name="Azam M.S."/>
            <person name="Haque T."/>
            <person name="Lashkar M.Z.H."/>
            <person name="Akhand A.I."/>
            <person name="Morshed G."/>
            <person name="Roy S."/>
            <person name="Uddin K.S."/>
            <person name="Rabeya T."/>
            <person name="Hossain A.S."/>
            <person name="Chowdhury A."/>
            <person name="Snigdha A.R."/>
            <person name="Mortoza M.S."/>
            <person name="Matin S.A."/>
            <person name="Hoque S.M.E."/>
            <person name="Islam M.K."/>
            <person name="Roy D.K."/>
            <person name="Haider R."/>
            <person name="Moosa M.M."/>
            <person name="Elias S.M."/>
            <person name="Hasan A.M."/>
            <person name="Jahan S."/>
            <person name="Shafiuddin M."/>
            <person name="Mahmood N."/>
            <person name="Shommy N.S."/>
        </authorList>
    </citation>
    <scope>NUCLEOTIDE SEQUENCE [LARGE SCALE GENOMIC DNA]</scope>
    <source>
        <strain evidence="3">cv. O-4</strain>
    </source>
</reference>
<feature type="domain" description="F-box" evidence="1">
    <location>
        <begin position="4"/>
        <end position="44"/>
    </location>
</feature>
<gene>
    <name evidence="2" type="ORF">COLO4_06940</name>
</gene>
<dbReference type="AlphaFoldDB" id="A0A1R3KLF4"/>
<accession>A0A1R3KLF4</accession>
<dbReference type="InterPro" id="IPR036047">
    <property type="entry name" value="F-box-like_dom_sf"/>
</dbReference>
<dbReference type="STRING" id="93759.A0A1R3KLF4"/>
<dbReference type="InterPro" id="IPR050796">
    <property type="entry name" value="SCF_F-box_component"/>
</dbReference>
<dbReference type="Proteomes" id="UP000187203">
    <property type="component" value="Unassembled WGS sequence"/>
</dbReference>
<keyword evidence="3" id="KW-1185">Reference proteome</keyword>
<evidence type="ECO:0000313" key="3">
    <source>
        <dbReference type="Proteomes" id="UP000187203"/>
    </source>
</evidence>
<sequence length="264" mass="30697">MDKLSLTLSHNILSRLPLVSLFNCKLVCKAWCNLVKHPNLPFLHHDFHESHNTPSLILHSPHSHGGDQLFFVNNFNYVDHDDNHQSYKGLAKEIVLPDELDDHKFTSVLHCDGFLCLSYMEVENLSTYNRILVYNLFTGELMKLPPKPMTPEYKVVSGFGYHPKNKARKVVRIVEHECVKMPDNKIDVWLMKDYGMKESWTKEFTIDPEFHLLGFLRPLWVLSNGEILAEYGKQALFSYDRNSKKIKKMNVRNLPRSFQVAPSI</sequence>
<dbReference type="Pfam" id="PF00646">
    <property type="entry name" value="F-box"/>
    <property type="match status" value="1"/>
</dbReference>
<evidence type="ECO:0000259" key="1">
    <source>
        <dbReference type="SMART" id="SM00256"/>
    </source>
</evidence>
<evidence type="ECO:0000313" key="2">
    <source>
        <dbReference type="EMBL" id="OMP07916.1"/>
    </source>
</evidence>
<dbReference type="SUPFAM" id="SSF81383">
    <property type="entry name" value="F-box domain"/>
    <property type="match status" value="1"/>
</dbReference>
<proteinExistence type="predicted"/>
<protein>
    <recommendedName>
        <fullName evidence="1">F-box domain-containing protein</fullName>
    </recommendedName>
</protein>
<name>A0A1R3KLF4_9ROSI</name>
<dbReference type="OrthoDB" id="1894463at2759"/>
<comment type="caution">
    <text evidence="2">The sequence shown here is derived from an EMBL/GenBank/DDBJ whole genome shotgun (WGS) entry which is preliminary data.</text>
</comment>
<dbReference type="EMBL" id="AWUE01012993">
    <property type="protein sequence ID" value="OMP07916.1"/>
    <property type="molecule type" value="Genomic_DNA"/>
</dbReference>
<dbReference type="Gene3D" id="1.20.1280.50">
    <property type="match status" value="1"/>
</dbReference>
<dbReference type="InterPro" id="IPR001810">
    <property type="entry name" value="F-box_dom"/>
</dbReference>
<dbReference type="SMART" id="SM00256">
    <property type="entry name" value="FBOX"/>
    <property type="match status" value="1"/>
</dbReference>
<dbReference type="PANTHER" id="PTHR31672">
    <property type="entry name" value="BNACNNG10540D PROTEIN"/>
    <property type="match status" value="1"/>
</dbReference>